<proteinExistence type="predicted"/>
<dbReference type="EMBL" id="JASBWT010000016">
    <property type="protein sequence ID" value="KAJ9097748.1"/>
    <property type="molecule type" value="Genomic_DNA"/>
</dbReference>
<name>A0ACC2VEI7_9TREE</name>
<comment type="caution">
    <text evidence="1">The sequence shown here is derived from an EMBL/GenBank/DDBJ whole genome shotgun (WGS) entry which is preliminary data.</text>
</comment>
<evidence type="ECO:0000313" key="1">
    <source>
        <dbReference type="EMBL" id="KAJ9097748.1"/>
    </source>
</evidence>
<sequence length="323" mass="35004">MASLPDFQRGIDYWTSVDASVDGVLGGFGTGPLPRVEQLSSRLFLLSLMPSLQLFSSPLATSQDVAQARDRYVALDVGAGVGRVTAEVLLPLVDDVITIEPVKHFIETAKKESMTSWRFFKDRRRTNLVSSPNSRGSTGKSNGSAVDSLGNAMTGDETGGKRVWFIQGALNDLDPAQPTQGKDARSLGVLGGTGADTEFGERAQDIAYDVIWCQWCLGHLNDSELVAFLKRAQRALRPITEEASSPSSAAAASRSVLVVKENVCEDLPGNQPQAILDDEDSSLTRSNAAWEEIFRQAGLTIVKDQVQEGLPEGLYMVKMWALR</sequence>
<evidence type="ECO:0000313" key="2">
    <source>
        <dbReference type="Proteomes" id="UP001227268"/>
    </source>
</evidence>
<accession>A0ACC2VEI7</accession>
<organism evidence="1 2">
    <name type="scientific">Naganishia friedmannii</name>
    <dbReference type="NCBI Taxonomy" id="89922"/>
    <lineage>
        <taxon>Eukaryota</taxon>
        <taxon>Fungi</taxon>
        <taxon>Dikarya</taxon>
        <taxon>Basidiomycota</taxon>
        <taxon>Agaricomycotina</taxon>
        <taxon>Tremellomycetes</taxon>
        <taxon>Filobasidiales</taxon>
        <taxon>Filobasidiaceae</taxon>
        <taxon>Naganishia</taxon>
    </lineage>
</organism>
<protein>
    <submittedName>
        <fullName evidence="1">Uncharacterized protein</fullName>
    </submittedName>
</protein>
<reference evidence="1" key="1">
    <citation type="submission" date="2023-04" db="EMBL/GenBank/DDBJ databases">
        <title>Draft Genome sequencing of Naganishia species isolated from polar environments using Oxford Nanopore Technology.</title>
        <authorList>
            <person name="Leo P."/>
            <person name="Venkateswaran K."/>
        </authorList>
    </citation>
    <scope>NUCLEOTIDE SEQUENCE</scope>
    <source>
        <strain evidence="1">MNA-CCFEE 5423</strain>
    </source>
</reference>
<keyword evidence="2" id="KW-1185">Reference proteome</keyword>
<gene>
    <name evidence="1" type="ORF">QFC21_004786</name>
</gene>
<dbReference type="Proteomes" id="UP001227268">
    <property type="component" value="Unassembled WGS sequence"/>
</dbReference>